<organism evidence="3 4">
    <name type="scientific">Aquincola agrisoli</name>
    <dbReference type="NCBI Taxonomy" id="3119538"/>
    <lineage>
        <taxon>Bacteria</taxon>
        <taxon>Pseudomonadati</taxon>
        <taxon>Pseudomonadota</taxon>
        <taxon>Betaproteobacteria</taxon>
        <taxon>Burkholderiales</taxon>
        <taxon>Sphaerotilaceae</taxon>
        <taxon>Aquincola</taxon>
    </lineage>
</organism>
<comment type="caution">
    <text evidence="3">The sequence shown here is derived from an EMBL/GenBank/DDBJ whole genome shotgun (WGS) entry which is preliminary data.</text>
</comment>
<gene>
    <name evidence="3" type="ORF">V4F39_08845</name>
</gene>
<protein>
    <submittedName>
        <fullName evidence="3">PEP-CTERM sorting domain-containing protein</fullName>
    </submittedName>
</protein>
<dbReference type="Pfam" id="PF07589">
    <property type="entry name" value="PEP-CTERM"/>
    <property type="match status" value="1"/>
</dbReference>
<name>A0AAW9QF26_9BURK</name>
<dbReference type="Proteomes" id="UP001336250">
    <property type="component" value="Unassembled WGS sequence"/>
</dbReference>
<feature type="domain" description="Ice-binding protein C-terminal" evidence="2">
    <location>
        <begin position="183"/>
        <end position="207"/>
    </location>
</feature>
<dbReference type="InterPro" id="IPR013424">
    <property type="entry name" value="Ice-binding_C"/>
</dbReference>
<reference evidence="3 4" key="1">
    <citation type="submission" date="2024-02" db="EMBL/GenBank/DDBJ databases">
        <title>Genome sequence of Aquincola sp. MAHUQ-54.</title>
        <authorList>
            <person name="Huq M.A."/>
        </authorList>
    </citation>
    <scope>NUCLEOTIDE SEQUENCE [LARGE SCALE GENOMIC DNA]</scope>
    <source>
        <strain evidence="3 4">MAHUQ-54</strain>
    </source>
</reference>
<feature type="chain" id="PRO_5043510942" evidence="1">
    <location>
        <begin position="26"/>
        <end position="210"/>
    </location>
</feature>
<dbReference type="AlphaFoldDB" id="A0AAW9QF26"/>
<dbReference type="RefSeq" id="WP_332288954.1">
    <property type="nucleotide sequence ID" value="NZ_JAZIBG010000020.1"/>
</dbReference>
<feature type="signal peptide" evidence="1">
    <location>
        <begin position="1"/>
        <end position="25"/>
    </location>
</feature>
<evidence type="ECO:0000313" key="4">
    <source>
        <dbReference type="Proteomes" id="UP001336250"/>
    </source>
</evidence>
<accession>A0AAW9QF26</accession>
<evidence type="ECO:0000256" key="1">
    <source>
        <dbReference type="SAM" id="SignalP"/>
    </source>
</evidence>
<sequence>MTSSLFTPLAASLALLASMCGSAHASIASFGSAASFAEASALPATDGFNALPLDFIPGPLARSAGGYSYSVDASGGLYGTGSAADTWLSTSLSGMTMTFGAFGGGVRAIGGNFFATDITGFLLEGATVTLTATDADGATATHLLTNALPSSFAGFVSTAALVSLTVEVDSMGAWATANNLVAAVPEPGTYLLMLAGITALVALHKRRPAG</sequence>
<evidence type="ECO:0000313" key="3">
    <source>
        <dbReference type="EMBL" id="MEF7614014.1"/>
    </source>
</evidence>
<keyword evidence="4" id="KW-1185">Reference proteome</keyword>
<proteinExistence type="predicted"/>
<dbReference type="NCBIfam" id="TIGR02595">
    <property type="entry name" value="PEP_CTERM"/>
    <property type="match status" value="1"/>
</dbReference>
<dbReference type="EMBL" id="JAZIBG010000020">
    <property type="protein sequence ID" value="MEF7614014.1"/>
    <property type="molecule type" value="Genomic_DNA"/>
</dbReference>
<keyword evidence="1" id="KW-0732">Signal</keyword>
<evidence type="ECO:0000259" key="2">
    <source>
        <dbReference type="Pfam" id="PF07589"/>
    </source>
</evidence>